<dbReference type="PANTHER" id="PTHR11644">
    <property type="entry name" value="CYTIDINE DEAMINASE"/>
    <property type="match status" value="1"/>
</dbReference>
<dbReference type="NCBIfam" id="NF004064">
    <property type="entry name" value="PRK05578.1"/>
    <property type="match status" value="1"/>
</dbReference>
<dbReference type="GO" id="GO:0055086">
    <property type="term" value="P:nucleobase-containing small molecule metabolic process"/>
    <property type="evidence" value="ECO:0007669"/>
    <property type="project" value="UniProtKB-ARBA"/>
</dbReference>
<evidence type="ECO:0000256" key="13">
    <source>
        <dbReference type="PIRSR" id="PIRSR606262-2"/>
    </source>
</evidence>
<comment type="function">
    <text evidence="2 15">This enzyme scavenges exogenous and endogenous cytidine and 2'-deoxycytidine for UMP synthesis.</text>
</comment>
<dbReference type="InterPro" id="IPR016193">
    <property type="entry name" value="Cytidine_deaminase-like"/>
</dbReference>
<dbReference type="InterPro" id="IPR002125">
    <property type="entry name" value="CMP_dCMP_dom"/>
</dbReference>
<dbReference type="GO" id="GO:0072527">
    <property type="term" value="P:pyrimidine-containing compound metabolic process"/>
    <property type="evidence" value="ECO:0007669"/>
    <property type="project" value="UniProtKB-ARBA"/>
</dbReference>
<dbReference type="PROSITE" id="PS51747">
    <property type="entry name" value="CYT_DCMP_DEAMINASES_2"/>
    <property type="match status" value="1"/>
</dbReference>
<evidence type="ECO:0000313" key="18">
    <source>
        <dbReference type="Proteomes" id="UP000321197"/>
    </source>
</evidence>
<keyword evidence="7 15" id="KW-0378">Hydrolase</keyword>
<evidence type="ECO:0000256" key="1">
    <source>
        <dbReference type="ARBA" id="ARBA00001947"/>
    </source>
</evidence>
<evidence type="ECO:0000313" key="17">
    <source>
        <dbReference type="EMBL" id="GEM82464.1"/>
    </source>
</evidence>
<dbReference type="EMBL" id="BJXL01000012">
    <property type="protein sequence ID" value="GEM82464.1"/>
    <property type="molecule type" value="Genomic_DNA"/>
</dbReference>
<organism evidence="17 18">
    <name type="scientific">Meiothermus hypogaeus NBRC 106114</name>
    <dbReference type="NCBI Taxonomy" id="1227553"/>
    <lineage>
        <taxon>Bacteria</taxon>
        <taxon>Thermotogati</taxon>
        <taxon>Deinococcota</taxon>
        <taxon>Deinococci</taxon>
        <taxon>Thermales</taxon>
        <taxon>Thermaceae</taxon>
        <taxon>Meiothermus</taxon>
    </lineage>
</organism>
<dbReference type="FunFam" id="3.40.140.10:FF:000008">
    <property type="entry name" value="Cytidine deaminase"/>
    <property type="match status" value="1"/>
</dbReference>
<proteinExistence type="inferred from homology"/>
<accession>A0A511QYK7</accession>
<dbReference type="Proteomes" id="UP000321197">
    <property type="component" value="Unassembled WGS sequence"/>
</dbReference>
<dbReference type="SUPFAM" id="SSF53927">
    <property type="entry name" value="Cytidine deaminase-like"/>
    <property type="match status" value="1"/>
</dbReference>
<evidence type="ECO:0000256" key="15">
    <source>
        <dbReference type="RuleBase" id="RU364006"/>
    </source>
</evidence>
<keyword evidence="6 14" id="KW-0479">Metal-binding</keyword>
<dbReference type="InterPro" id="IPR050202">
    <property type="entry name" value="Cyt/Deoxycyt_deaminase"/>
</dbReference>
<feature type="active site" description="Proton donor" evidence="12">
    <location>
        <position position="63"/>
    </location>
</feature>
<evidence type="ECO:0000256" key="5">
    <source>
        <dbReference type="ARBA" id="ARBA00018266"/>
    </source>
</evidence>
<reference evidence="17 18" key="1">
    <citation type="submission" date="2019-07" db="EMBL/GenBank/DDBJ databases">
        <title>Whole genome shotgun sequence of Meiothermus hypogaeus NBRC 106114.</title>
        <authorList>
            <person name="Hosoyama A."/>
            <person name="Uohara A."/>
            <person name="Ohji S."/>
            <person name="Ichikawa N."/>
        </authorList>
    </citation>
    <scope>NUCLEOTIDE SEQUENCE [LARGE SCALE GENOMIC DNA]</scope>
    <source>
        <strain evidence="17 18">NBRC 106114</strain>
    </source>
</reference>
<gene>
    <name evidence="17" type="primary">cdd</name>
    <name evidence="17" type="ORF">MHY01S_06300</name>
</gene>
<dbReference type="CDD" id="cd01283">
    <property type="entry name" value="cytidine_deaminase"/>
    <property type="match status" value="1"/>
</dbReference>
<feature type="binding site" evidence="14">
    <location>
        <position position="94"/>
    </location>
    <ligand>
        <name>Zn(2+)</name>
        <dbReference type="ChEBI" id="CHEBI:29105"/>
        <note>catalytic</note>
    </ligand>
</feature>
<comment type="similarity">
    <text evidence="3 15">Belongs to the cytidine and deoxycytidylate deaminase family.</text>
</comment>
<feature type="domain" description="CMP/dCMP-type deaminase" evidence="16">
    <location>
        <begin position="9"/>
        <end position="136"/>
    </location>
</feature>
<protein>
    <recommendedName>
        <fullName evidence="5 15">Cytidine deaminase</fullName>
        <ecNumber evidence="4 15">3.5.4.5</ecNumber>
    </recommendedName>
    <alternativeName>
        <fullName evidence="9 15">Cytidine aminohydrolase</fullName>
    </alternativeName>
</protein>
<evidence type="ECO:0000256" key="2">
    <source>
        <dbReference type="ARBA" id="ARBA00003949"/>
    </source>
</evidence>
<dbReference type="EC" id="3.5.4.5" evidence="4 15"/>
<dbReference type="NCBIfam" id="TIGR01354">
    <property type="entry name" value="cyt_deam_tetra"/>
    <property type="match status" value="1"/>
</dbReference>
<evidence type="ECO:0000259" key="16">
    <source>
        <dbReference type="PROSITE" id="PS51747"/>
    </source>
</evidence>
<keyword evidence="8 14" id="KW-0862">Zinc</keyword>
<comment type="catalytic activity">
    <reaction evidence="10 15">
        <text>2'-deoxycytidine + H2O + H(+) = 2'-deoxyuridine + NH4(+)</text>
        <dbReference type="Rhea" id="RHEA:13433"/>
        <dbReference type="ChEBI" id="CHEBI:15377"/>
        <dbReference type="ChEBI" id="CHEBI:15378"/>
        <dbReference type="ChEBI" id="CHEBI:15698"/>
        <dbReference type="ChEBI" id="CHEBI:16450"/>
        <dbReference type="ChEBI" id="CHEBI:28938"/>
        <dbReference type="EC" id="3.5.4.5"/>
    </reaction>
</comment>
<feature type="binding site" evidence="13">
    <location>
        <begin position="50"/>
        <end position="56"/>
    </location>
    <ligand>
        <name>substrate</name>
    </ligand>
</feature>
<dbReference type="AlphaFoldDB" id="A0A511QYK7"/>
<evidence type="ECO:0000256" key="8">
    <source>
        <dbReference type="ARBA" id="ARBA00022833"/>
    </source>
</evidence>
<comment type="caution">
    <text evidence="17">The sequence shown here is derived from an EMBL/GenBank/DDBJ whole genome shotgun (WGS) entry which is preliminary data.</text>
</comment>
<comment type="cofactor">
    <cofactor evidence="1 14 15">
        <name>Zn(2+)</name>
        <dbReference type="ChEBI" id="CHEBI:29105"/>
    </cofactor>
</comment>
<evidence type="ECO:0000256" key="4">
    <source>
        <dbReference type="ARBA" id="ARBA00012783"/>
    </source>
</evidence>
<dbReference type="GO" id="GO:0004126">
    <property type="term" value="F:cytidine deaminase activity"/>
    <property type="evidence" value="ECO:0007669"/>
    <property type="project" value="UniProtKB-UniRule"/>
</dbReference>
<dbReference type="Pfam" id="PF00383">
    <property type="entry name" value="dCMP_cyt_deam_1"/>
    <property type="match status" value="1"/>
</dbReference>
<comment type="catalytic activity">
    <reaction evidence="11 15">
        <text>cytidine + H2O + H(+) = uridine + NH4(+)</text>
        <dbReference type="Rhea" id="RHEA:16069"/>
        <dbReference type="ChEBI" id="CHEBI:15377"/>
        <dbReference type="ChEBI" id="CHEBI:15378"/>
        <dbReference type="ChEBI" id="CHEBI:16704"/>
        <dbReference type="ChEBI" id="CHEBI:17562"/>
        <dbReference type="ChEBI" id="CHEBI:28938"/>
        <dbReference type="EC" id="3.5.4.5"/>
    </reaction>
</comment>
<evidence type="ECO:0000256" key="9">
    <source>
        <dbReference type="ARBA" id="ARBA00032005"/>
    </source>
</evidence>
<feature type="binding site" evidence="14">
    <location>
        <position position="61"/>
    </location>
    <ligand>
        <name>Zn(2+)</name>
        <dbReference type="ChEBI" id="CHEBI:29105"/>
        <note>catalytic</note>
    </ligand>
</feature>
<dbReference type="PANTHER" id="PTHR11644:SF2">
    <property type="entry name" value="CYTIDINE DEAMINASE"/>
    <property type="match status" value="1"/>
</dbReference>
<evidence type="ECO:0000256" key="10">
    <source>
        <dbReference type="ARBA" id="ARBA00049252"/>
    </source>
</evidence>
<evidence type="ECO:0000256" key="12">
    <source>
        <dbReference type="PIRSR" id="PIRSR606262-1"/>
    </source>
</evidence>
<evidence type="ECO:0000256" key="7">
    <source>
        <dbReference type="ARBA" id="ARBA00022801"/>
    </source>
</evidence>
<evidence type="ECO:0000256" key="11">
    <source>
        <dbReference type="ARBA" id="ARBA00049558"/>
    </source>
</evidence>
<dbReference type="GO" id="GO:0005829">
    <property type="term" value="C:cytosol"/>
    <property type="evidence" value="ECO:0007669"/>
    <property type="project" value="TreeGrafter"/>
</dbReference>
<evidence type="ECO:0000256" key="6">
    <source>
        <dbReference type="ARBA" id="ARBA00022723"/>
    </source>
</evidence>
<dbReference type="GO" id="GO:0008270">
    <property type="term" value="F:zinc ion binding"/>
    <property type="evidence" value="ECO:0007669"/>
    <property type="project" value="UniProtKB-UniRule"/>
</dbReference>
<evidence type="ECO:0000256" key="3">
    <source>
        <dbReference type="ARBA" id="ARBA00006576"/>
    </source>
</evidence>
<dbReference type="InterPro" id="IPR006262">
    <property type="entry name" value="Cyt_deam_tetra"/>
</dbReference>
<dbReference type="Gene3D" id="3.40.140.10">
    <property type="entry name" value="Cytidine Deaminase, domain 2"/>
    <property type="match status" value="1"/>
</dbReference>
<sequence length="144" mass="15546">MRYAGSVSRTPKKVLELLHQLLTRSYSPYSGFAVAAVIKSRSGRLYGGVNVENAAYPLSRCAEQSATLQMVSAGEQEIAEVWVLSRGKQPATPCGGCRQVLSEFAHPETPVHCLSADGSELHTTLGELLPHAFSKQYLDGPDRG</sequence>
<feature type="binding site" evidence="14">
    <location>
        <position position="97"/>
    </location>
    <ligand>
        <name>Zn(2+)</name>
        <dbReference type="ChEBI" id="CHEBI:29105"/>
        <note>catalytic</note>
    </ligand>
</feature>
<evidence type="ECO:0000256" key="14">
    <source>
        <dbReference type="PIRSR" id="PIRSR606262-3"/>
    </source>
</evidence>
<name>A0A511QYK7_9DEIN</name>